<dbReference type="AlphaFoldDB" id="A0AAU9KLB5"/>
<dbReference type="EMBL" id="CAKKTJ010000095">
    <property type="protein sequence ID" value="CAH0474068.1"/>
    <property type="molecule type" value="Genomic_DNA"/>
</dbReference>
<name>A0AAU9KLB5_9STRA</name>
<organism evidence="1 2">
    <name type="scientific">Peronospora belbahrii</name>
    <dbReference type="NCBI Taxonomy" id="622444"/>
    <lineage>
        <taxon>Eukaryota</taxon>
        <taxon>Sar</taxon>
        <taxon>Stramenopiles</taxon>
        <taxon>Oomycota</taxon>
        <taxon>Peronosporomycetes</taxon>
        <taxon>Peronosporales</taxon>
        <taxon>Peronosporaceae</taxon>
        <taxon>Peronospora</taxon>
    </lineage>
</organism>
<dbReference type="InterPro" id="IPR042421">
    <property type="entry name" value="C3orf33-like"/>
</dbReference>
<dbReference type="Proteomes" id="UP001160483">
    <property type="component" value="Unassembled WGS sequence"/>
</dbReference>
<accession>A0AAU9KLB5</accession>
<sequence>MAPSPSLGRESVPCDRSPIERDKLTTISNKTLPPNSATNNVDIDNDLRRQVGRLVVDTQQTIDSNLSLFRMGFLVTLAASIAVSVRLSGLLNRVNNVDEIPSWQFMRRKKLRVRMIRQSRQDPSVFYVYHTPFLRRTVLQDKLPDCLTVSIGDQKSSDLIAVRPFGVQVDESSEEWVWSNFVSSHRSLTIQLLRRIKVIDSESVALCNIALKRPPMRKDFAQELVSYGYAECIPENLKNYENGSNTAISSLLQRLKNLEAAQKHAQTMQYGIWKNWQENKLSDRVFSASKRATAKGLKKLINSIYR</sequence>
<gene>
    <name evidence="1" type="ORF">PBS003_LOCUS936</name>
</gene>
<evidence type="ECO:0000313" key="2">
    <source>
        <dbReference type="Proteomes" id="UP001160483"/>
    </source>
</evidence>
<dbReference type="PANTHER" id="PTHR28434:SF1">
    <property type="entry name" value="PROTEIN C3ORF33"/>
    <property type="match status" value="1"/>
</dbReference>
<evidence type="ECO:0008006" key="3">
    <source>
        <dbReference type="Google" id="ProtNLM"/>
    </source>
</evidence>
<dbReference type="Gene3D" id="2.40.50.90">
    <property type="match status" value="1"/>
</dbReference>
<reference evidence="1" key="1">
    <citation type="submission" date="2021-11" db="EMBL/GenBank/DDBJ databases">
        <authorList>
            <person name="Islam A."/>
            <person name="Islam S."/>
            <person name="Flora M.S."/>
            <person name="Rahman M."/>
            <person name="Ziaur R.M."/>
            <person name="Epstein J.H."/>
            <person name="Hassan M."/>
            <person name="Klassen M."/>
            <person name="Woodard K."/>
            <person name="Webb A."/>
            <person name="Webby R.J."/>
            <person name="El Zowalaty M.E."/>
        </authorList>
    </citation>
    <scope>NUCLEOTIDE SEQUENCE</scope>
    <source>
        <strain evidence="1">Pbs3</strain>
    </source>
</reference>
<protein>
    <recommendedName>
        <fullName evidence="3">TNase-like domain-containing protein</fullName>
    </recommendedName>
</protein>
<proteinExistence type="predicted"/>
<evidence type="ECO:0000313" key="1">
    <source>
        <dbReference type="EMBL" id="CAH0474068.1"/>
    </source>
</evidence>
<dbReference type="InterPro" id="IPR035437">
    <property type="entry name" value="SNase_OB-fold_sf"/>
</dbReference>
<comment type="caution">
    <text evidence="1">The sequence shown here is derived from an EMBL/GenBank/DDBJ whole genome shotgun (WGS) entry which is preliminary data.</text>
</comment>
<dbReference type="PANTHER" id="PTHR28434">
    <property type="entry name" value="PROTEIN C3ORF33"/>
    <property type="match status" value="1"/>
</dbReference>